<dbReference type="RefSeq" id="WP_021295912.1">
    <property type="nucleotide sequence ID" value="NZ_AURB01000112.1"/>
</dbReference>
<accession>T0DFA8</accession>
<dbReference type="InterPro" id="IPR009057">
    <property type="entry name" value="Homeodomain-like_sf"/>
</dbReference>
<keyword evidence="2" id="KW-0238">DNA-binding</keyword>
<dbReference type="GO" id="GO:0003700">
    <property type="term" value="F:DNA-binding transcription factor activity"/>
    <property type="evidence" value="ECO:0007669"/>
    <property type="project" value="TreeGrafter"/>
</dbReference>
<dbReference type="PANTHER" id="PTHR30055:SF234">
    <property type="entry name" value="HTH-TYPE TRANSCRIPTIONAL REGULATOR BETI"/>
    <property type="match status" value="1"/>
</dbReference>
<dbReference type="PRINTS" id="PR00455">
    <property type="entry name" value="HTHTETR"/>
</dbReference>
<dbReference type="STRING" id="1356854.N007_00875"/>
<proteinExistence type="predicted"/>
<evidence type="ECO:0000313" key="5">
    <source>
        <dbReference type="Proteomes" id="UP000829401"/>
    </source>
</evidence>
<dbReference type="Gene3D" id="1.10.357.10">
    <property type="entry name" value="Tetracycline Repressor, domain 2"/>
    <property type="match status" value="1"/>
</dbReference>
<evidence type="ECO:0000313" key="4">
    <source>
        <dbReference type="EMBL" id="UNO50385.1"/>
    </source>
</evidence>
<dbReference type="PANTHER" id="PTHR30055">
    <property type="entry name" value="HTH-TYPE TRANSCRIPTIONAL REGULATOR RUTR"/>
    <property type="match status" value="1"/>
</dbReference>
<protein>
    <submittedName>
        <fullName evidence="4">TetR/AcrR family transcriptional regulator</fullName>
    </submittedName>
</protein>
<accession>A0A9E6ZGY8</accession>
<dbReference type="SUPFAM" id="SSF48498">
    <property type="entry name" value="Tetracyclin repressor-like, C-terminal domain"/>
    <property type="match status" value="1"/>
</dbReference>
<dbReference type="Pfam" id="PF00440">
    <property type="entry name" value="TetR_N"/>
    <property type="match status" value="1"/>
</dbReference>
<dbReference type="KEGG" id="aaco:K1I37_07905"/>
<dbReference type="Proteomes" id="UP000829401">
    <property type="component" value="Chromosome"/>
</dbReference>
<keyword evidence="5" id="KW-1185">Reference proteome</keyword>
<dbReference type="InterPro" id="IPR049445">
    <property type="entry name" value="TetR_SbtR-like_C"/>
</dbReference>
<gene>
    <name evidence="4" type="ORF">K1I37_07905</name>
</gene>
<dbReference type="InterPro" id="IPR036271">
    <property type="entry name" value="Tet_transcr_reg_TetR-rel_C_sf"/>
</dbReference>
<organism evidence="4 5">
    <name type="scientific">Alicyclobacillus acidoterrestris (strain ATCC 49025 / DSM 3922 / CIP 106132 / NCIMB 13137 / GD3B)</name>
    <dbReference type="NCBI Taxonomy" id="1356854"/>
    <lineage>
        <taxon>Bacteria</taxon>
        <taxon>Bacillati</taxon>
        <taxon>Bacillota</taxon>
        <taxon>Bacilli</taxon>
        <taxon>Bacillales</taxon>
        <taxon>Alicyclobacillaceae</taxon>
        <taxon>Alicyclobacillus</taxon>
    </lineage>
</organism>
<name>T0DFA8_ALIAG</name>
<dbReference type="PROSITE" id="PS50977">
    <property type="entry name" value="HTH_TETR_2"/>
    <property type="match status" value="1"/>
</dbReference>
<dbReference type="OrthoDB" id="277085at2"/>
<evidence type="ECO:0000256" key="1">
    <source>
        <dbReference type="ARBA" id="ARBA00023015"/>
    </source>
</evidence>
<dbReference type="SUPFAM" id="SSF46689">
    <property type="entry name" value="Homeodomain-like"/>
    <property type="match status" value="1"/>
</dbReference>
<dbReference type="AlphaFoldDB" id="T0DFA8"/>
<dbReference type="GO" id="GO:0000976">
    <property type="term" value="F:transcription cis-regulatory region binding"/>
    <property type="evidence" value="ECO:0007669"/>
    <property type="project" value="TreeGrafter"/>
</dbReference>
<reference evidence="5" key="1">
    <citation type="journal article" date="2022" name="G3 (Bethesda)">
        <title>Unveiling the complete genome sequence of Alicyclobacillus acidoterrestris DSM 3922T, a taint-producing strain.</title>
        <authorList>
            <person name="Leonardo I.C."/>
            <person name="Barreto Crespo M.T."/>
            <person name="Gaspar F.B."/>
        </authorList>
    </citation>
    <scope>NUCLEOTIDE SEQUENCE [LARGE SCALE GENOMIC DNA]</scope>
    <source>
        <strain evidence="5">DSM 3922</strain>
    </source>
</reference>
<keyword evidence="1" id="KW-0805">Transcription regulation</keyword>
<dbReference type="eggNOG" id="COG1309">
    <property type="taxonomic scope" value="Bacteria"/>
</dbReference>
<dbReference type="Pfam" id="PF21597">
    <property type="entry name" value="TetR_C_43"/>
    <property type="match status" value="1"/>
</dbReference>
<evidence type="ECO:0000256" key="2">
    <source>
        <dbReference type="ARBA" id="ARBA00023125"/>
    </source>
</evidence>
<dbReference type="EMBL" id="CP080467">
    <property type="protein sequence ID" value="UNO50385.1"/>
    <property type="molecule type" value="Genomic_DNA"/>
</dbReference>
<dbReference type="InterPro" id="IPR001647">
    <property type="entry name" value="HTH_TetR"/>
</dbReference>
<sequence>MSEHEGGSKKSRSRSDARRNSERVREAALQVLAQQGSDATILDVARQAGVGKATVYRNFPTKAAILAFAVEHHGQWLVERLNQAIEADDGWTGFQALVSDTMLRIRREPILLEALRPSDSEAAEPAVARTINERLAYLIQTLRDEGHVRADVTVADLGLLVIGTSQYLADTSAGTEECLRAAELVCNALREHHTPPVDDGQ</sequence>
<keyword evidence="3" id="KW-0804">Transcription</keyword>
<dbReference type="InterPro" id="IPR050109">
    <property type="entry name" value="HTH-type_TetR-like_transc_reg"/>
</dbReference>
<evidence type="ECO:0000256" key="3">
    <source>
        <dbReference type="ARBA" id="ARBA00023163"/>
    </source>
</evidence>